<evidence type="ECO:0000256" key="1">
    <source>
        <dbReference type="SAM" id="SignalP"/>
    </source>
</evidence>
<feature type="signal peptide" evidence="1">
    <location>
        <begin position="1"/>
        <end position="16"/>
    </location>
</feature>
<dbReference type="EMBL" id="JAZGQO010000011">
    <property type="protein sequence ID" value="KAK6173948.1"/>
    <property type="molecule type" value="Genomic_DNA"/>
</dbReference>
<protein>
    <submittedName>
        <fullName evidence="2">Uncharacterized protein</fullName>
    </submittedName>
</protein>
<keyword evidence="1" id="KW-0732">Signal</keyword>
<feature type="chain" id="PRO_5042900229" evidence="1">
    <location>
        <begin position="17"/>
        <end position="506"/>
    </location>
</feature>
<dbReference type="AlphaFoldDB" id="A0AAN8JH17"/>
<name>A0AAN8JH17_PATCE</name>
<reference evidence="2 3" key="1">
    <citation type="submission" date="2024-01" db="EMBL/GenBank/DDBJ databases">
        <title>The genome of the rayed Mediterranean limpet Patella caerulea (Linnaeus, 1758).</title>
        <authorList>
            <person name="Anh-Thu Weber A."/>
            <person name="Halstead-Nussloch G."/>
        </authorList>
    </citation>
    <scope>NUCLEOTIDE SEQUENCE [LARGE SCALE GENOMIC DNA]</scope>
    <source>
        <strain evidence="2">AATW-2023a</strain>
        <tissue evidence="2">Whole specimen</tissue>
    </source>
</reference>
<comment type="caution">
    <text evidence="2">The sequence shown here is derived from an EMBL/GenBank/DDBJ whole genome shotgun (WGS) entry which is preliminary data.</text>
</comment>
<accession>A0AAN8JH17</accession>
<sequence>MENLMIICWLLVVATAFDLNDPKTNLDSVTRTTGSLDPRTSTVNYINGTILIRFDDSGLQKVFLLEGFNIARKVPKSFGYLSLSREFLVYRNYKTGEILDVFVNDATRTVNEVFNIHNDPVNANFTYGPITPFIILENDRVAFNEDILLQYPNVLDPKHYPRFTAGPTYEADELFQFYTRYSTLADTQINDLNYTGTWGRRSQFLPWLELGPQPGHMYYISTNWKCLNGLADVPDDILAIVKSKYPQFMDAPTSYDVPNQTSWSNFKAVIDQRRKDGQPDIIIPDVNIVPNLRTKTEPLDPRLYESLAKVDSFQVAFTGLVYSEISGQYSKTLLTVKGVLTCKIGLTPGGPQIIVNITGSYMDPKTEKVLTMWKNPFTNETNHVLPLQGVYQKTLMLGDDSVWSLPVPNLGETALVGYDSFSYYDNATGTEEWAVNLVDVFFPDENLKSNDPYFYGTWMKFSSWLGWMNMDGLEGNLVWRMNVELRRPQFLKNHLVGKEDTKNDSL</sequence>
<evidence type="ECO:0000313" key="2">
    <source>
        <dbReference type="EMBL" id="KAK6173948.1"/>
    </source>
</evidence>
<dbReference type="Proteomes" id="UP001347796">
    <property type="component" value="Unassembled WGS sequence"/>
</dbReference>
<dbReference type="Pfam" id="PF08894">
    <property type="entry name" value="DUF1838"/>
    <property type="match status" value="2"/>
</dbReference>
<evidence type="ECO:0000313" key="3">
    <source>
        <dbReference type="Proteomes" id="UP001347796"/>
    </source>
</evidence>
<dbReference type="InterPro" id="IPR014990">
    <property type="entry name" value="DUF1838"/>
</dbReference>
<proteinExistence type="predicted"/>
<organism evidence="2 3">
    <name type="scientific">Patella caerulea</name>
    <name type="common">Rayed Mediterranean limpet</name>
    <dbReference type="NCBI Taxonomy" id="87958"/>
    <lineage>
        <taxon>Eukaryota</taxon>
        <taxon>Metazoa</taxon>
        <taxon>Spiralia</taxon>
        <taxon>Lophotrochozoa</taxon>
        <taxon>Mollusca</taxon>
        <taxon>Gastropoda</taxon>
        <taxon>Patellogastropoda</taxon>
        <taxon>Patelloidea</taxon>
        <taxon>Patellidae</taxon>
        <taxon>Patella</taxon>
    </lineage>
</organism>
<keyword evidence="3" id="KW-1185">Reference proteome</keyword>
<gene>
    <name evidence="2" type="ORF">SNE40_017314</name>
</gene>